<dbReference type="Pfam" id="PF05761">
    <property type="entry name" value="5_nucleotid"/>
    <property type="match status" value="1"/>
</dbReference>
<evidence type="ECO:0000313" key="4">
    <source>
        <dbReference type="EMBL" id="KAK2180644.1"/>
    </source>
</evidence>
<dbReference type="EMBL" id="JAODUO010000434">
    <property type="protein sequence ID" value="KAK2180644.1"/>
    <property type="molecule type" value="Genomic_DNA"/>
</dbReference>
<name>A0AAD9L0A0_RIDPI</name>
<keyword evidence="3" id="KW-0460">Magnesium</keyword>
<keyword evidence="2" id="KW-0378">Hydrolase</keyword>
<keyword evidence="5" id="KW-1185">Reference proteome</keyword>
<dbReference type="SUPFAM" id="SSF56784">
    <property type="entry name" value="HAD-like"/>
    <property type="match status" value="1"/>
</dbReference>
<evidence type="ECO:0000313" key="5">
    <source>
        <dbReference type="Proteomes" id="UP001209878"/>
    </source>
</evidence>
<sequence>MWHVNGSFVREGLWFDSLYGTLLKVDTFGNILLCVKGFRFLKTTEIRALYPNKFTELDESRVYVLNTLFNLPETYLLACLVDYFTNSDKYTRCVLCLTTDHNVLYLIIYHSSTASVHVSVSLLSCLC</sequence>
<evidence type="ECO:0000256" key="2">
    <source>
        <dbReference type="ARBA" id="ARBA00022801"/>
    </source>
</evidence>
<accession>A0AAD9L0A0</accession>
<dbReference type="PANTHER" id="PTHR12103">
    <property type="entry name" value="5'-NUCLEOTIDASE DOMAIN-CONTAINING"/>
    <property type="match status" value="1"/>
</dbReference>
<protein>
    <submittedName>
        <fullName evidence="4">Uncharacterized protein</fullName>
    </submittedName>
</protein>
<dbReference type="GO" id="GO:0008253">
    <property type="term" value="F:5'-nucleotidase activity"/>
    <property type="evidence" value="ECO:0007669"/>
    <property type="project" value="TreeGrafter"/>
</dbReference>
<dbReference type="InterPro" id="IPR036412">
    <property type="entry name" value="HAD-like_sf"/>
</dbReference>
<dbReference type="PANTHER" id="PTHR12103:SF15">
    <property type="entry name" value="CYTOSOLIC PURINE 5'-NUCLEOTIDASE"/>
    <property type="match status" value="1"/>
</dbReference>
<gene>
    <name evidence="4" type="ORF">NP493_434g02025</name>
</gene>
<dbReference type="AlphaFoldDB" id="A0AAD9L0A0"/>
<keyword evidence="1" id="KW-0479">Metal-binding</keyword>
<reference evidence="4" key="1">
    <citation type="journal article" date="2023" name="Mol. Biol. Evol.">
        <title>Third-Generation Sequencing Reveals the Adaptive Role of the Epigenome in Three Deep-Sea Polychaetes.</title>
        <authorList>
            <person name="Perez M."/>
            <person name="Aroh O."/>
            <person name="Sun Y."/>
            <person name="Lan Y."/>
            <person name="Juniper S.K."/>
            <person name="Young C.R."/>
            <person name="Angers B."/>
            <person name="Qian P.Y."/>
        </authorList>
    </citation>
    <scope>NUCLEOTIDE SEQUENCE</scope>
    <source>
        <strain evidence="4">R07B-5</strain>
    </source>
</reference>
<evidence type="ECO:0000256" key="3">
    <source>
        <dbReference type="ARBA" id="ARBA00022842"/>
    </source>
</evidence>
<dbReference type="InterPro" id="IPR008380">
    <property type="entry name" value="HAD-SF_hydro_IG_5-nucl"/>
</dbReference>
<proteinExistence type="predicted"/>
<evidence type="ECO:0000256" key="1">
    <source>
        <dbReference type="ARBA" id="ARBA00022723"/>
    </source>
</evidence>
<dbReference type="GO" id="GO:0046872">
    <property type="term" value="F:metal ion binding"/>
    <property type="evidence" value="ECO:0007669"/>
    <property type="project" value="UniProtKB-KW"/>
</dbReference>
<comment type="caution">
    <text evidence="4">The sequence shown here is derived from an EMBL/GenBank/DDBJ whole genome shotgun (WGS) entry which is preliminary data.</text>
</comment>
<dbReference type="Proteomes" id="UP001209878">
    <property type="component" value="Unassembled WGS sequence"/>
</dbReference>
<organism evidence="4 5">
    <name type="scientific">Ridgeia piscesae</name>
    <name type="common">Tubeworm</name>
    <dbReference type="NCBI Taxonomy" id="27915"/>
    <lineage>
        <taxon>Eukaryota</taxon>
        <taxon>Metazoa</taxon>
        <taxon>Spiralia</taxon>
        <taxon>Lophotrochozoa</taxon>
        <taxon>Annelida</taxon>
        <taxon>Polychaeta</taxon>
        <taxon>Sedentaria</taxon>
        <taxon>Canalipalpata</taxon>
        <taxon>Sabellida</taxon>
        <taxon>Siboglinidae</taxon>
        <taxon>Ridgeia</taxon>
    </lineage>
</organism>